<dbReference type="FunFam" id="3.30.565.10:FF:000017">
    <property type="entry name" value="PMS1 homolog 1, mismatch repair system component"/>
    <property type="match status" value="1"/>
</dbReference>
<evidence type="ECO:0000256" key="1">
    <source>
        <dbReference type="ARBA" id="ARBA00006082"/>
    </source>
</evidence>
<dbReference type="OrthoDB" id="10263226at2759"/>
<reference evidence="5 6" key="3">
    <citation type="journal article" date="2015" name="Genome Announc.">
        <title>Draft Genome Sequence of the Archiascomycetous Yeast Saitoella complicata.</title>
        <authorList>
            <person name="Yamauchi K."/>
            <person name="Kondo S."/>
            <person name="Hamamoto M."/>
            <person name="Takahashi Y."/>
            <person name="Ogura Y."/>
            <person name="Hayashi T."/>
            <person name="Nishida H."/>
        </authorList>
    </citation>
    <scope>NUCLEOTIDE SEQUENCE [LARGE SCALE GENOMIC DNA]</scope>
    <source>
        <strain evidence="5 6">NRRL Y-17804</strain>
    </source>
</reference>
<dbReference type="GO" id="GO:0006298">
    <property type="term" value="P:mismatch repair"/>
    <property type="evidence" value="ECO:0007669"/>
    <property type="project" value="InterPro"/>
</dbReference>
<dbReference type="GO" id="GO:0016887">
    <property type="term" value="F:ATP hydrolysis activity"/>
    <property type="evidence" value="ECO:0007669"/>
    <property type="project" value="InterPro"/>
</dbReference>
<comment type="caution">
    <text evidence="5">The sequence shown here is derived from an EMBL/GenBank/DDBJ whole genome shotgun (WGS) entry which is preliminary data.</text>
</comment>
<dbReference type="GO" id="GO:0005524">
    <property type="term" value="F:ATP binding"/>
    <property type="evidence" value="ECO:0007669"/>
    <property type="project" value="InterPro"/>
</dbReference>
<gene>
    <name evidence="5" type="ORF">G7K_1488-t1</name>
</gene>
<evidence type="ECO:0000313" key="5">
    <source>
        <dbReference type="EMBL" id="GAO47278.1"/>
    </source>
</evidence>
<reference evidence="5 6" key="2">
    <citation type="journal article" date="2014" name="J. Gen. Appl. Microbiol.">
        <title>The early diverging ascomycetous budding yeast Saitoella complicata has three histone deacetylases belonging to the Clr6, Hos2, and Rpd3 lineages.</title>
        <authorList>
            <person name="Nishida H."/>
            <person name="Matsumoto T."/>
            <person name="Kondo S."/>
            <person name="Hamamoto M."/>
            <person name="Yoshikawa H."/>
        </authorList>
    </citation>
    <scope>NUCLEOTIDE SEQUENCE [LARGE SCALE GENOMIC DNA]</scope>
    <source>
        <strain evidence="5 6">NRRL Y-17804</strain>
    </source>
</reference>
<dbReference type="GO" id="GO:0140664">
    <property type="term" value="F:ATP-dependent DNA damage sensor activity"/>
    <property type="evidence" value="ECO:0007669"/>
    <property type="project" value="InterPro"/>
</dbReference>
<dbReference type="GO" id="GO:0032389">
    <property type="term" value="C:MutLalpha complex"/>
    <property type="evidence" value="ECO:0007669"/>
    <property type="project" value="TreeGrafter"/>
</dbReference>
<dbReference type="PROSITE" id="PS00058">
    <property type="entry name" value="DNA_MISMATCH_REPAIR_1"/>
    <property type="match status" value="1"/>
</dbReference>
<comment type="similarity">
    <text evidence="1">Belongs to the DNA mismatch repair MutL/HexB family.</text>
</comment>
<sequence>MITQLDSSTVRLITSGQVAIDIPSILKELIENSIDASATSITVTLDNNGLNAIVVKDNGHGIPKEDRESMALRYHTSKLRSFEDLRGVRTMGFRGEALASCAQAGQLTITTRTKKDPVATICEIDKQGKIKSEKPIAADTGTQILLQNLFTHLPVRRQTMQKRASSTPASVKKLLTTYALAYPTIRFGLQLRNKGKRGTGGDWVVSASRSVEEVVGKVLGKGVVKDCVWLEEEDAASGVRIQALLPKREANRSVVGGKGHFLYIDSRPVSSTRGDSKTIIALVKSYFNIGAATAADPFVWMNIICPPGYYDPNLEPAKDRVMFGDSAEVIGIVEKVLVGVYGERPEQEKVVKQTNTPAVRTTGVISGGRGAFGLLMNSNGINALEREEEQEQVVEEEEEYVLEIGGGVKEDLSSPVGVPASAETVAGERLPELPLAEADVTSTVAMGVQIWVGAANAQEMRQPMQRKESVVWKFSMYDADEISDNDEPPRKTAPVPGVAPPDTNVLIDEAEEDVGPVVPQNPWTLAKMNSRVPLPRTDEPATPAAASERRPFTEVQNVAIPYGQPTPPQSEICPARVQPVEKGTSSLDAWMGGRPTAKQPTSRPTRGVPVMQDGDEDEFLPPQPPRPLCRAVVDDEAYENELPRNQQQKRRRMAQNDDDVGVMEAFVRPRDVGPSSSPHENRRRTATAALSSQVPVEVAELDVPIPAVRVDRPQGRLSFPAFEPPRPIDRPPPVFNKEDSPVEEPSSAFAAPPVVAIQRTQTSSLPLESTVSKDMVHDLHVTLPTDIQSVCAEYNTSGVHEYIIEDDEVSRPTQAKTTTFSDNWEVVGKINKTIALLRGRGEDGAVGGTWVSRMQEGVNWEEFCLGVVRLAVSAGSIEVGIEATDGNGGRLPVMRVW</sequence>
<dbReference type="SUPFAM" id="SSF54211">
    <property type="entry name" value="Ribosomal protein S5 domain 2-like"/>
    <property type="match status" value="1"/>
</dbReference>
<feature type="domain" description="DNA mismatch repair protein S5" evidence="4">
    <location>
        <begin position="215"/>
        <end position="342"/>
    </location>
</feature>
<evidence type="ECO:0000256" key="2">
    <source>
        <dbReference type="ARBA" id="ARBA00022763"/>
    </source>
</evidence>
<dbReference type="InterPro" id="IPR013507">
    <property type="entry name" value="DNA_mismatch_S5_2-like"/>
</dbReference>
<evidence type="ECO:0000259" key="4">
    <source>
        <dbReference type="SMART" id="SM01340"/>
    </source>
</evidence>
<dbReference type="AlphaFoldDB" id="A0A0E9NBU4"/>
<evidence type="ECO:0000256" key="3">
    <source>
        <dbReference type="SAM" id="MobiDB-lite"/>
    </source>
</evidence>
<protein>
    <recommendedName>
        <fullName evidence="4">DNA mismatch repair protein S5 domain-containing protein</fullName>
    </recommendedName>
</protein>
<dbReference type="InterPro" id="IPR014762">
    <property type="entry name" value="DNA_mismatch_repair_CS"/>
</dbReference>
<dbReference type="EMBL" id="BACD03000008">
    <property type="protein sequence ID" value="GAO47278.1"/>
    <property type="molecule type" value="Genomic_DNA"/>
</dbReference>
<dbReference type="Pfam" id="PF01119">
    <property type="entry name" value="DNA_mis_repair"/>
    <property type="match status" value="1"/>
</dbReference>
<feature type="region of interest" description="Disordered" evidence="3">
    <location>
        <begin position="585"/>
        <end position="606"/>
    </location>
</feature>
<accession>A0A0E9NBU4</accession>
<organism evidence="5 6">
    <name type="scientific">Saitoella complicata (strain BCRC 22490 / CBS 7301 / JCM 7358 / NBRC 10748 / NRRL Y-17804)</name>
    <dbReference type="NCBI Taxonomy" id="698492"/>
    <lineage>
        <taxon>Eukaryota</taxon>
        <taxon>Fungi</taxon>
        <taxon>Dikarya</taxon>
        <taxon>Ascomycota</taxon>
        <taxon>Taphrinomycotina</taxon>
        <taxon>Taphrinomycotina incertae sedis</taxon>
        <taxon>Saitoella</taxon>
    </lineage>
</organism>
<dbReference type="STRING" id="698492.A0A0E9NBU4"/>
<feature type="region of interest" description="Disordered" evidence="3">
    <location>
        <begin position="669"/>
        <end position="689"/>
    </location>
</feature>
<dbReference type="InterPro" id="IPR014721">
    <property type="entry name" value="Ribsml_uS5_D2-typ_fold_subgr"/>
</dbReference>
<keyword evidence="2" id="KW-0227">DNA damage</keyword>
<evidence type="ECO:0000313" key="6">
    <source>
        <dbReference type="Proteomes" id="UP000033140"/>
    </source>
</evidence>
<dbReference type="NCBIfam" id="TIGR00585">
    <property type="entry name" value="mutl"/>
    <property type="match status" value="1"/>
</dbReference>
<dbReference type="RefSeq" id="XP_019022642.1">
    <property type="nucleotide sequence ID" value="XM_019170772.1"/>
</dbReference>
<dbReference type="PANTHER" id="PTHR10073">
    <property type="entry name" value="DNA MISMATCH REPAIR PROTEIN MLH, PMS, MUTL"/>
    <property type="match status" value="1"/>
</dbReference>
<dbReference type="GO" id="GO:0061982">
    <property type="term" value="P:meiosis I cell cycle process"/>
    <property type="evidence" value="ECO:0007669"/>
    <property type="project" value="UniProtKB-ARBA"/>
</dbReference>
<name>A0A0E9NBU4_SAICN</name>
<dbReference type="Pfam" id="PF13589">
    <property type="entry name" value="HATPase_c_3"/>
    <property type="match status" value="1"/>
</dbReference>
<dbReference type="InterPro" id="IPR038973">
    <property type="entry name" value="MutL/Mlh/Pms-like"/>
</dbReference>
<dbReference type="InterPro" id="IPR036890">
    <property type="entry name" value="HATPase_C_sf"/>
</dbReference>
<dbReference type="InterPro" id="IPR002099">
    <property type="entry name" value="MutL/Mlh/PMS"/>
</dbReference>
<dbReference type="SUPFAM" id="SSF55874">
    <property type="entry name" value="ATPase domain of HSP90 chaperone/DNA topoisomerase II/histidine kinase"/>
    <property type="match status" value="1"/>
</dbReference>
<dbReference type="GO" id="GO:0030983">
    <property type="term" value="F:mismatched DNA binding"/>
    <property type="evidence" value="ECO:0007669"/>
    <property type="project" value="InterPro"/>
</dbReference>
<dbReference type="SMART" id="SM01340">
    <property type="entry name" value="DNA_mis_repair"/>
    <property type="match status" value="1"/>
</dbReference>
<dbReference type="CDD" id="cd16926">
    <property type="entry name" value="HATPase_MutL-MLH-PMS-like"/>
    <property type="match status" value="1"/>
</dbReference>
<proteinExistence type="inferred from homology"/>
<reference evidence="5 6" key="1">
    <citation type="journal article" date="2011" name="J. Gen. Appl. Microbiol.">
        <title>Draft genome sequencing of the enigmatic yeast Saitoella complicata.</title>
        <authorList>
            <person name="Nishida H."/>
            <person name="Hamamoto M."/>
            <person name="Sugiyama J."/>
        </authorList>
    </citation>
    <scope>NUCLEOTIDE SEQUENCE [LARGE SCALE GENOMIC DNA]</scope>
    <source>
        <strain evidence="5 6">NRRL Y-17804</strain>
    </source>
</reference>
<dbReference type="InterPro" id="IPR020568">
    <property type="entry name" value="Ribosomal_Su5_D2-typ_SF"/>
</dbReference>
<dbReference type="Gene3D" id="3.30.230.10">
    <property type="match status" value="1"/>
</dbReference>
<dbReference type="PANTHER" id="PTHR10073:SF41">
    <property type="entry name" value="MISMATCH REPAIR PROTEIN, PUTATIVE (AFU_ORTHOLOGUE AFUA_8G05820)-RELATED"/>
    <property type="match status" value="1"/>
</dbReference>
<keyword evidence="6" id="KW-1185">Reference proteome</keyword>
<dbReference type="Proteomes" id="UP000033140">
    <property type="component" value="Unassembled WGS sequence"/>
</dbReference>
<dbReference type="Gene3D" id="3.30.565.10">
    <property type="entry name" value="Histidine kinase-like ATPase, C-terminal domain"/>
    <property type="match status" value="1"/>
</dbReference>